<evidence type="ECO:0000256" key="4">
    <source>
        <dbReference type="ARBA" id="ARBA00023040"/>
    </source>
</evidence>
<sequence length="398" mass="44897">MLRCQPIAMFAAQHKGCQLKAMNNTSHSNTTLGEEEFDDGHGENLKEVDRIIMIGAYAFICLFSLVGNSLIIHLVRTRNNIRKNAFNWLLFNTAVADLLDVTTSTAFTLPVFFCGDCWISGVVGSILCKLTPFLSVVSICVSIWTLTVIAADRYLAIVCIRRRPLSPRSVVRSIVIVWLLASLIFSGELPKHKLIEEEGESAECTTEWHENKELAQIFEEADMIGKVVLTYAIPLFIMAVLYSSIAYFLWKQRPPGTVNQEAYTRQKKKRNAIIKMLLMAVAVFAICWLPAHVAHIMTIFYGDIYDNIPIVVHGLFFWFAHANAAIHPWLFIAFSENLRSEVKGIFYYLRKRGPFKKTQSRTSSQPSLITNVELAGSREIAQSRSPVNISTISLDTRL</sequence>
<organism evidence="11 12">
    <name type="scientific">Pocillopora damicornis</name>
    <name type="common">Cauliflower coral</name>
    <name type="synonym">Millepora damicornis</name>
    <dbReference type="NCBI Taxonomy" id="46731"/>
    <lineage>
        <taxon>Eukaryota</taxon>
        <taxon>Metazoa</taxon>
        <taxon>Cnidaria</taxon>
        <taxon>Anthozoa</taxon>
        <taxon>Hexacorallia</taxon>
        <taxon>Scleractinia</taxon>
        <taxon>Astrocoeniina</taxon>
        <taxon>Pocilloporidae</taxon>
        <taxon>Pocillopora</taxon>
    </lineage>
</organism>
<evidence type="ECO:0000256" key="1">
    <source>
        <dbReference type="ARBA" id="ARBA00004141"/>
    </source>
</evidence>
<evidence type="ECO:0000256" key="3">
    <source>
        <dbReference type="ARBA" id="ARBA00022989"/>
    </source>
</evidence>
<dbReference type="InterPro" id="IPR017452">
    <property type="entry name" value="GPCR_Rhodpsn_7TM"/>
</dbReference>
<keyword evidence="3 9" id="KW-1133">Transmembrane helix</keyword>
<feature type="transmembrane region" description="Helical" evidence="9">
    <location>
        <begin position="311"/>
        <end position="334"/>
    </location>
</feature>
<comment type="caution">
    <text evidence="11">The sequence shown here is derived from an EMBL/GenBank/DDBJ whole genome shotgun (WGS) entry which is preliminary data.</text>
</comment>
<dbReference type="SUPFAM" id="SSF81321">
    <property type="entry name" value="Family A G protein-coupled receptor-like"/>
    <property type="match status" value="1"/>
</dbReference>
<gene>
    <name evidence="11" type="ORF">pdam_00006673</name>
</gene>
<evidence type="ECO:0000256" key="6">
    <source>
        <dbReference type="ARBA" id="ARBA00023170"/>
    </source>
</evidence>
<dbReference type="PRINTS" id="PR00237">
    <property type="entry name" value="GPCRRHODOPSN"/>
</dbReference>
<feature type="transmembrane region" description="Helical" evidence="9">
    <location>
        <begin position="87"/>
        <end position="113"/>
    </location>
</feature>
<dbReference type="PROSITE" id="PS00237">
    <property type="entry name" value="G_PROTEIN_RECEP_F1_1"/>
    <property type="match status" value="1"/>
</dbReference>
<dbReference type="PROSITE" id="PS50262">
    <property type="entry name" value="G_PROTEIN_RECEP_F1_2"/>
    <property type="match status" value="1"/>
</dbReference>
<proteinExistence type="inferred from homology"/>
<evidence type="ECO:0000256" key="8">
    <source>
        <dbReference type="RuleBase" id="RU000688"/>
    </source>
</evidence>
<dbReference type="CDD" id="cd00637">
    <property type="entry name" value="7tm_classA_rhodopsin-like"/>
    <property type="match status" value="1"/>
</dbReference>
<feature type="transmembrane region" description="Helical" evidence="9">
    <location>
        <begin position="133"/>
        <end position="157"/>
    </location>
</feature>
<keyword evidence="7 8" id="KW-0807">Transducer</keyword>
<dbReference type="Proteomes" id="UP000275408">
    <property type="component" value="Unassembled WGS sequence"/>
</dbReference>
<name>A0A3M6TKJ6_POCDA</name>
<dbReference type="GO" id="GO:0004930">
    <property type="term" value="F:G protein-coupled receptor activity"/>
    <property type="evidence" value="ECO:0007669"/>
    <property type="project" value="UniProtKB-KW"/>
</dbReference>
<evidence type="ECO:0000313" key="12">
    <source>
        <dbReference type="Proteomes" id="UP000275408"/>
    </source>
</evidence>
<dbReference type="EMBL" id="RCHS01003431">
    <property type="protein sequence ID" value="RMX41889.1"/>
    <property type="molecule type" value="Genomic_DNA"/>
</dbReference>
<evidence type="ECO:0000256" key="9">
    <source>
        <dbReference type="SAM" id="Phobius"/>
    </source>
</evidence>
<reference evidence="11 12" key="1">
    <citation type="journal article" date="2018" name="Sci. Rep.">
        <title>Comparative analysis of the Pocillopora damicornis genome highlights role of immune system in coral evolution.</title>
        <authorList>
            <person name="Cunning R."/>
            <person name="Bay R.A."/>
            <person name="Gillette P."/>
            <person name="Baker A.C."/>
            <person name="Traylor-Knowles N."/>
        </authorList>
    </citation>
    <scope>NUCLEOTIDE SEQUENCE [LARGE SCALE GENOMIC DNA]</scope>
    <source>
        <strain evidence="11">RSMAS</strain>
        <tissue evidence="11">Whole animal</tissue>
    </source>
</reference>
<evidence type="ECO:0000259" key="10">
    <source>
        <dbReference type="PROSITE" id="PS50262"/>
    </source>
</evidence>
<dbReference type="PANTHER" id="PTHR45695">
    <property type="entry name" value="LEUCOKININ RECEPTOR-RELATED"/>
    <property type="match status" value="1"/>
</dbReference>
<evidence type="ECO:0000313" key="11">
    <source>
        <dbReference type="EMBL" id="RMX41889.1"/>
    </source>
</evidence>
<keyword evidence="2 8" id="KW-0812">Transmembrane</keyword>
<feature type="transmembrane region" description="Helical" evidence="9">
    <location>
        <begin position="228"/>
        <end position="250"/>
    </location>
</feature>
<keyword evidence="4 8" id="KW-0297">G-protein coupled receptor</keyword>
<dbReference type="AlphaFoldDB" id="A0A3M6TKJ6"/>
<evidence type="ECO:0000256" key="7">
    <source>
        <dbReference type="ARBA" id="ARBA00023224"/>
    </source>
</evidence>
<dbReference type="OrthoDB" id="5981855at2759"/>
<dbReference type="GO" id="GO:0005886">
    <property type="term" value="C:plasma membrane"/>
    <property type="evidence" value="ECO:0007669"/>
    <property type="project" value="TreeGrafter"/>
</dbReference>
<keyword evidence="5 9" id="KW-0472">Membrane</keyword>
<comment type="similarity">
    <text evidence="8">Belongs to the G-protein coupled receptor 1 family.</text>
</comment>
<dbReference type="FunFam" id="1.20.1070.10:FF:000291">
    <property type="entry name" value="Predicted protein"/>
    <property type="match status" value="1"/>
</dbReference>
<dbReference type="STRING" id="46731.A0A3M6TKJ6"/>
<keyword evidence="12" id="KW-1185">Reference proteome</keyword>
<feature type="domain" description="G-protein coupled receptors family 1 profile" evidence="10">
    <location>
        <begin position="67"/>
        <end position="331"/>
    </location>
</feature>
<feature type="transmembrane region" description="Helical" evidence="9">
    <location>
        <begin position="169"/>
        <end position="187"/>
    </location>
</feature>
<accession>A0A3M6TKJ6</accession>
<protein>
    <recommendedName>
        <fullName evidence="10">G-protein coupled receptors family 1 profile domain-containing protein</fullName>
    </recommendedName>
</protein>
<dbReference type="Pfam" id="PF00001">
    <property type="entry name" value="7tm_1"/>
    <property type="match status" value="1"/>
</dbReference>
<feature type="transmembrane region" description="Helical" evidence="9">
    <location>
        <begin position="271"/>
        <end position="291"/>
    </location>
</feature>
<dbReference type="Gene3D" id="1.20.1070.10">
    <property type="entry name" value="Rhodopsin 7-helix transmembrane proteins"/>
    <property type="match status" value="1"/>
</dbReference>
<dbReference type="PANTHER" id="PTHR45695:SF9">
    <property type="entry name" value="LEUCOKININ RECEPTOR"/>
    <property type="match status" value="1"/>
</dbReference>
<feature type="transmembrane region" description="Helical" evidence="9">
    <location>
        <begin position="51"/>
        <end position="75"/>
    </location>
</feature>
<evidence type="ECO:0000256" key="2">
    <source>
        <dbReference type="ARBA" id="ARBA00022692"/>
    </source>
</evidence>
<comment type="subcellular location">
    <subcellularLocation>
        <location evidence="1">Membrane</location>
        <topology evidence="1">Multi-pass membrane protein</topology>
    </subcellularLocation>
</comment>
<keyword evidence="6 8" id="KW-0675">Receptor</keyword>
<evidence type="ECO:0000256" key="5">
    <source>
        <dbReference type="ARBA" id="ARBA00023136"/>
    </source>
</evidence>
<dbReference type="InterPro" id="IPR000276">
    <property type="entry name" value="GPCR_Rhodpsn"/>
</dbReference>